<reference evidence="3 4" key="1">
    <citation type="journal article" date="2021" name="Cell Host Microbe">
        <title>in vivo commensal control of Clostridioides difficile virulence.</title>
        <authorList>
            <person name="Girinathan B.P."/>
            <person name="Dibenedetto N."/>
            <person name="Worley J.N."/>
            <person name="Peltier J."/>
            <person name="Arrieta-Ortiz M.L."/>
            <person name="Rupa Christinal Immanuel S."/>
            <person name="Lavin R."/>
            <person name="Delaney M.L."/>
            <person name="Cummins C."/>
            <person name="Hoffmann M."/>
            <person name="Luo Y."/>
            <person name="Gonzalez-Escalona N."/>
            <person name="Allard M."/>
            <person name="Onderdonk A.B."/>
            <person name="Gerber G.K."/>
            <person name="Sonenshein A.L."/>
            <person name="Baliga N."/>
            <person name="Dupuy B."/>
            <person name="Bry L."/>
        </authorList>
    </citation>
    <scope>NUCLEOTIDE SEQUENCE [LARGE SCALE GENOMIC DNA]</scope>
    <source>
        <strain evidence="3 4">DSM 599</strain>
    </source>
</reference>
<dbReference type="EMBL" id="JAIKTU010000003">
    <property type="protein sequence ID" value="MBY0754658.1"/>
    <property type="molecule type" value="Genomic_DNA"/>
</dbReference>
<dbReference type="InterPro" id="IPR038610">
    <property type="entry name" value="FliK-like_C_sf"/>
</dbReference>
<feature type="coiled-coil region" evidence="1">
    <location>
        <begin position="84"/>
        <end position="125"/>
    </location>
</feature>
<gene>
    <name evidence="3" type="ORF">K5V21_04225</name>
</gene>
<evidence type="ECO:0000313" key="3">
    <source>
        <dbReference type="EMBL" id="MBY0754658.1"/>
    </source>
</evidence>
<evidence type="ECO:0000259" key="2">
    <source>
        <dbReference type="Pfam" id="PF02120"/>
    </source>
</evidence>
<keyword evidence="3" id="KW-0966">Cell projection</keyword>
<organism evidence="3 4">
    <name type="scientific">Clostridium sardiniense</name>
    <name type="common">Clostridium absonum</name>
    <dbReference type="NCBI Taxonomy" id="29369"/>
    <lineage>
        <taxon>Bacteria</taxon>
        <taxon>Bacillati</taxon>
        <taxon>Bacillota</taxon>
        <taxon>Clostridia</taxon>
        <taxon>Eubacteriales</taxon>
        <taxon>Clostridiaceae</taxon>
        <taxon>Clostridium</taxon>
    </lineage>
</organism>
<keyword evidence="4" id="KW-1185">Reference proteome</keyword>
<name>A0ABS7KV15_CLOSR</name>
<dbReference type="Proteomes" id="UP001299068">
    <property type="component" value="Unassembled WGS sequence"/>
</dbReference>
<sequence length="470" mass="53525">MRIDMLETKVNYKSNETVKDDKSKNEFVSILDEKALDKLGNKNIDNIDKSKHDDKSDHDDKKMDDNLNEILAIALSELNIINGNKLQENKSDNIKENLEEFIDAIDTIESNLNTDSNNINEMKQNTSNMLNVKNINTHEIDAIKKVLDLIEGNDTKNFSEVASKNEITNTKRFQGDSKNTINDNSLSDLKNYILNILNETKNSTKLSNSNENLVANRNIVKVSKDDIDILNYIALDEDKFNKHSNLNTNIKLNNTVLLNENIDLSEDGQISDNKDSNGLTIESNNLDNEKNKKTYLENNLSSTLDRSIGIANIGNSNSNNVMNDNTPIVVRREFIKNDIVQAINYLKNNELEEINVTMNPKELGVMKISIIRTDDKSSYLISIANKDTLLMIKDNLNDIKSHLINMNLDNREVTVEIKLSHFENSFNENSDRQFNGNNNREEKKDRALIKENDSELENTVAEDTNINLLI</sequence>
<feature type="domain" description="Flagellar hook-length control protein-like C-terminal" evidence="2">
    <location>
        <begin position="342"/>
        <end position="417"/>
    </location>
</feature>
<keyword evidence="3" id="KW-0969">Cilium</keyword>
<keyword evidence="1" id="KW-0175">Coiled coil</keyword>
<dbReference type="RefSeq" id="WP_221859471.1">
    <property type="nucleotide sequence ID" value="NZ_JAIKTU010000003.1"/>
</dbReference>
<keyword evidence="3" id="KW-0282">Flagellum</keyword>
<protein>
    <submittedName>
        <fullName evidence="3">Flagellar hook-length control protein FliK</fullName>
    </submittedName>
</protein>
<evidence type="ECO:0000256" key="1">
    <source>
        <dbReference type="SAM" id="Coils"/>
    </source>
</evidence>
<accession>A0ABS7KV15</accession>
<dbReference type="InterPro" id="IPR021136">
    <property type="entry name" value="Flagellar_hook_control-like_C"/>
</dbReference>
<dbReference type="Pfam" id="PF02120">
    <property type="entry name" value="Flg_hook"/>
    <property type="match status" value="1"/>
</dbReference>
<proteinExistence type="predicted"/>
<evidence type="ECO:0000313" key="4">
    <source>
        <dbReference type="Proteomes" id="UP001299068"/>
    </source>
</evidence>
<comment type="caution">
    <text evidence="3">The sequence shown here is derived from an EMBL/GenBank/DDBJ whole genome shotgun (WGS) entry which is preliminary data.</text>
</comment>
<dbReference type="Gene3D" id="3.30.750.140">
    <property type="match status" value="1"/>
</dbReference>